<sequence>MSLQNNPNFEVSWVKAHIGIAGNEAADVLAKKATKEGLKFEIPTPKSYLKELLKHAPIQRWQRDRGKGETGRLIHNIIPKISDIPSPWTREVIQFATGHIPLPCFLNPRRRARGCPTPHATYIVKILTSH</sequence>
<dbReference type="OrthoDB" id="411823at2759"/>
<dbReference type="SUPFAM" id="SSF53098">
    <property type="entry name" value="Ribonuclease H-like"/>
    <property type="match status" value="1"/>
</dbReference>
<dbReference type="EMBL" id="BGPR01002884">
    <property type="protein sequence ID" value="GBM80442.1"/>
    <property type="molecule type" value="Genomic_DNA"/>
</dbReference>
<dbReference type="GO" id="GO:0004523">
    <property type="term" value="F:RNA-DNA hybrid ribonuclease activity"/>
    <property type="evidence" value="ECO:0007669"/>
    <property type="project" value="InterPro"/>
</dbReference>
<dbReference type="Pfam" id="PF00075">
    <property type="entry name" value="RNase_H"/>
    <property type="match status" value="1"/>
</dbReference>
<evidence type="ECO:0000259" key="1">
    <source>
        <dbReference type="PROSITE" id="PS50879"/>
    </source>
</evidence>
<feature type="domain" description="RNase H type-1" evidence="1">
    <location>
        <begin position="1"/>
        <end position="35"/>
    </location>
</feature>
<organism evidence="2 3">
    <name type="scientific">Araneus ventricosus</name>
    <name type="common">Orbweaver spider</name>
    <name type="synonym">Epeira ventricosa</name>
    <dbReference type="NCBI Taxonomy" id="182803"/>
    <lineage>
        <taxon>Eukaryota</taxon>
        <taxon>Metazoa</taxon>
        <taxon>Ecdysozoa</taxon>
        <taxon>Arthropoda</taxon>
        <taxon>Chelicerata</taxon>
        <taxon>Arachnida</taxon>
        <taxon>Araneae</taxon>
        <taxon>Araneomorphae</taxon>
        <taxon>Entelegynae</taxon>
        <taxon>Araneoidea</taxon>
        <taxon>Araneidae</taxon>
        <taxon>Araneus</taxon>
    </lineage>
</organism>
<gene>
    <name evidence="2" type="ORF">AVEN_83029_1</name>
</gene>
<reference evidence="2 3" key="1">
    <citation type="journal article" date="2019" name="Sci. Rep.">
        <title>Orb-weaving spider Araneus ventricosus genome elucidates the spidroin gene catalogue.</title>
        <authorList>
            <person name="Kono N."/>
            <person name="Nakamura H."/>
            <person name="Ohtoshi R."/>
            <person name="Moran D.A.P."/>
            <person name="Shinohara A."/>
            <person name="Yoshida Y."/>
            <person name="Fujiwara M."/>
            <person name="Mori M."/>
            <person name="Tomita M."/>
            <person name="Arakawa K."/>
        </authorList>
    </citation>
    <scope>NUCLEOTIDE SEQUENCE [LARGE SCALE GENOMIC DNA]</scope>
</reference>
<dbReference type="AlphaFoldDB" id="A0A4Y2IU45"/>
<dbReference type="Gene3D" id="3.30.420.10">
    <property type="entry name" value="Ribonuclease H-like superfamily/Ribonuclease H"/>
    <property type="match status" value="1"/>
</dbReference>
<accession>A0A4Y2IU45</accession>
<comment type="caution">
    <text evidence="2">The sequence shown here is derived from an EMBL/GenBank/DDBJ whole genome shotgun (WGS) entry which is preliminary data.</text>
</comment>
<evidence type="ECO:0000313" key="2">
    <source>
        <dbReference type="EMBL" id="GBM80442.1"/>
    </source>
</evidence>
<dbReference type="GO" id="GO:0003676">
    <property type="term" value="F:nucleic acid binding"/>
    <property type="evidence" value="ECO:0007669"/>
    <property type="project" value="InterPro"/>
</dbReference>
<dbReference type="PROSITE" id="PS50879">
    <property type="entry name" value="RNASE_H_1"/>
    <property type="match status" value="1"/>
</dbReference>
<protein>
    <recommendedName>
        <fullName evidence="1">RNase H type-1 domain-containing protein</fullName>
    </recommendedName>
</protein>
<dbReference type="Proteomes" id="UP000499080">
    <property type="component" value="Unassembled WGS sequence"/>
</dbReference>
<keyword evidence="3" id="KW-1185">Reference proteome</keyword>
<evidence type="ECO:0000313" key="3">
    <source>
        <dbReference type="Proteomes" id="UP000499080"/>
    </source>
</evidence>
<name>A0A4Y2IU45_ARAVE</name>
<dbReference type="InterPro" id="IPR036397">
    <property type="entry name" value="RNaseH_sf"/>
</dbReference>
<dbReference type="InterPro" id="IPR012337">
    <property type="entry name" value="RNaseH-like_sf"/>
</dbReference>
<dbReference type="InterPro" id="IPR002156">
    <property type="entry name" value="RNaseH_domain"/>
</dbReference>
<proteinExistence type="predicted"/>